<feature type="transmembrane region" description="Helical" evidence="1">
    <location>
        <begin position="6"/>
        <end position="26"/>
    </location>
</feature>
<comment type="caution">
    <text evidence="2">The sequence shown here is derived from an EMBL/GenBank/DDBJ whole genome shotgun (WGS) entry which is preliminary data.</text>
</comment>
<keyword evidence="1" id="KW-1133">Transmembrane helix</keyword>
<dbReference type="Pfam" id="PF24365">
    <property type="entry name" value="DUF7521"/>
    <property type="match status" value="1"/>
</dbReference>
<gene>
    <name evidence="2" type="ORF">AArcSt11_15570</name>
</gene>
<dbReference type="InterPro" id="IPR055943">
    <property type="entry name" value="DUF7521"/>
</dbReference>
<keyword evidence="1" id="KW-0472">Membrane</keyword>
<accession>A0AAE3FUA5</accession>
<feature type="transmembrane region" description="Helical" evidence="1">
    <location>
        <begin position="63"/>
        <end position="88"/>
    </location>
</feature>
<dbReference type="RefSeq" id="WP_250598447.1">
    <property type="nucleotide sequence ID" value="NZ_JAKRVY010000012.1"/>
</dbReference>
<sequence length="103" mass="10659">MDRISAIIVGAYTVIFVFGGAITVFAYRAFTRTGSKRLKALSVGFGMATVGTLVSIGGHQLGLLALLDAVALQSLATAAGFVVLAYSLQTNFSTTTPMGHSTK</sequence>
<keyword evidence="1" id="KW-0812">Transmembrane</keyword>
<evidence type="ECO:0000256" key="1">
    <source>
        <dbReference type="SAM" id="Phobius"/>
    </source>
</evidence>
<proteinExistence type="predicted"/>
<protein>
    <submittedName>
        <fullName evidence="2">Uncharacterized protein</fullName>
    </submittedName>
</protein>
<keyword evidence="3" id="KW-1185">Reference proteome</keyword>
<feature type="transmembrane region" description="Helical" evidence="1">
    <location>
        <begin position="38"/>
        <end position="57"/>
    </location>
</feature>
<dbReference type="EMBL" id="JAKRVY010000012">
    <property type="protein sequence ID" value="MCL9815073.1"/>
    <property type="molecule type" value="Genomic_DNA"/>
</dbReference>
<organism evidence="2 3">
    <name type="scientific">Natranaeroarchaeum aerophilus</name>
    <dbReference type="NCBI Taxonomy" id="2917711"/>
    <lineage>
        <taxon>Archaea</taxon>
        <taxon>Methanobacteriati</taxon>
        <taxon>Methanobacteriota</taxon>
        <taxon>Stenosarchaea group</taxon>
        <taxon>Halobacteria</taxon>
        <taxon>Halobacteriales</taxon>
        <taxon>Natronoarchaeaceae</taxon>
        <taxon>Natranaeroarchaeum</taxon>
    </lineage>
</organism>
<dbReference type="Proteomes" id="UP001202674">
    <property type="component" value="Unassembled WGS sequence"/>
</dbReference>
<name>A0AAE3FUA5_9EURY</name>
<evidence type="ECO:0000313" key="2">
    <source>
        <dbReference type="EMBL" id="MCL9815073.1"/>
    </source>
</evidence>
<evidence type="ECO:0000313" key="3">
    <source>
        <dbReference type="Proteomes" id="UP001202674"/>
    </source>
</evidence>
<dbReference type="AlphaFoldDB" id="A0AAE3FUA5"/>
<reference evidence="2 3" key="1">
    <citation type="journal article" date="2022" name="Syst. Appl. Microbiol.">
        <title>Natronocalculus amylovorans gen. nov., sp. nov., and Natranaeroarchaeum aerophilus sp. nov., dominant culturable amylolytic natronoarchaea from hypersaline soda lakes in southwestern Siberia.</title>
        <authorList>
            <person name="Sorokin D.Y."/>
            <person name="Elcheninov A.G."/>
            <person name="Khizhniak T.V."/>
            <person name="Koenen M."/>
            <person name="Bale N.J."/>
            <person name="Damste J.S.S."/>
            <person name="Kublanov I.V."/>
        </authorList>
    </citation>
    <scope>NUCLEOTIDE SEQUENCE [LARGE SCALE GENOMIC DNA]</scope>
    <source>
        <strain evidence="2 3">AArc-St1-1</strain>
    </source>
</reference>